<keyword evidence="3" id="KW-1185">Reference proteome</keyword>
<evidence type="ECO:0000313" key="1">
    <source>
        <dbReference type="EMBL" id="KAF0688672.1"/>
    </source>
</evidence>
<accession>A0A485LD99</accession>
<organism evidence="2 3">
    <name type="scientific">Aphanomyces stellatus</name>
    <dbReference type="NCBI Taxonomy" id="120398"/>
    <lineage>
        <taxon>Eukaryota</taxon>
        <taxon>Sar</taxon>
        <taxon>Stramenopiles</taxon>
        <taxon>Oomycota</taxon>
        <taxon>Saprolegniomycetes</taxon>
        <taxon>Saprolegniales</taxon>
        <taxon>Verrucalvaceae</taxon>
        <taxon>Aphanomyces</taxon>
    </lineage>
</organism>
<reference evidence="2 3" key="1">
    <citation type="submission" date="2019-03" db="EMBL/GenBank/DDBJ databases">
        <authorList>
            <person name="Gaulin E."/>
            <person name="Dumas B."/>
        </authorList>
    </citation>
    <scope>NUCLEOTIDE SEQUENCE [LARGE SCALE GENOMIC DNA]</scope>
    <source>
        <strain evidence="2">CBS 568.67</strain>
    </source>
</reference>
<dbReference type="AlphaFoldDB" id="A0A485LD99"/>
<evidence type="ECO:0000313" key="3">
    <source>
        <dbReference type="Proteomes" id="UP000332933"/>
    </source>
</evidence>
<proteinExistence type="predicted"/>
<name>A0A485LD99_9STRA</name>
<reference evidence="1" key="2">
    <citation type="submission" date="2019-06" db="EMBL/GenBank/DDBJ databases">
        <title>Genomics analysis of Aphanomyces spp. identifies a new class of oomycete effector associated with host adaptation.</title>
        <authorList>
            <person name="Gaulin E."/>
        </authorList>
    </citation>
    <scope>NUCLEOTIDE SEQUENCE</scope>
    <source>
        <strain evidence="1">CBS 578.67</strain>
    </source>
</reference>
<sequence>MDAASAESLFDFVFAAFCSTVGVDGGNLTGDSLVADAVEGMEIEEASEPCIQESSTSASHQAQLESNAKVRFPSLDCRSMWHKWLQGDASTHGTPFVRFFEWDKCDPAVYCKTAQIMNILSQIALDAGLGPSMDELDAIGASPIGTACLDGIFDRAFEVFVVQFTVSTQSIITADKKCVTIRRLTSYVANSPIKISSR</sequence>
<gene>
    <name evidence="2" type="primary">Aste57867_19742</name>
    <name evidence="1" type="ORF">As57867_019677</name>
    <name evidence="2" type="ORF">ASTE57867_19742</name>
</gene>
<dbReference type="EMBL" id="CAADRA010006735">
    <property type="protein sequence ID" value="VFT96440.1"/>
    <property type="molecule type" value="Genomic_DNA"/>
</dbReference>
<dbReference type="EMBL" id="VJMH01006712">
    <property type="protein sequence ID" value="KAF0688672.1"/>
    <property type="molecule type" value="Genomic_DNA"/>
</dbReference>
<dbReference type="Proteomes" id="UP000332933">
    <property type="component" value="Unassembled WGS sequence"/>
</dbReference>
<protein>
    <submittedName>
        <fullName evidence="2">Aste57867_19742 protein</fullName>
    </submittedName>
</protein>
<evidence type="ECO:0000313" key="2">
    <source>
        <dbReference type="EMBL" id="VFT96440.1"/>
    </source>
</evidence>